<feature type="domain" description="Penicillin-binding protein dimerisation" evidence="17">
    <location>
        <begin position="62"/>
        <end position="230"/>
    </location>
</feature>
<dbReference type="GO" id="GO:0006508">
    <property type="term" value="P:proteolysis"/>
    <property type="evidence" value="ECO:0007669"/>
    <property type="project" value="UniProtKB-KW"/>
</dbReference>
<keyword evidence="5" id="KW-0121">Carboxypeptidase</keyword>
<evidence type="ECO:0000256" key="9">
    <source>
        <dbReference type="ARBA" id="ARBA00022960"/>
    </source>
</evidence>
<keyword evidence="6" id="KW-0645">Protease</keyword>
<keyword evidence="7 15" id="KW-0812">Transmembrane</keyword>
<reference evidence="18 19" key="1">
    <citation type="journal article" date="2017" name="Proc. Natl. Acad. Sci. U.S.A.">
        <title>Small genome symbiont underlies cuticle hardness in beetles.</title>
        <authorList>
            <person name="Anbutsu H."/>
            <person name="Moriyama M."/>
            <person name="Nikoh N."/>
            <person name="Hosokawa T."/>
            <person name="Futahashi R."/>
            <person name="Tanahashi M."/>
            <person name="Meng X.Y."/>
            <person name="Kuriwada T."/>
            <person name="Mori N."/>
            <person name="Oshima K."/>
            <person name="Hattori M."/>
            <person name="Fujie M."/>
            <person name="Satoh N."/>
            <person name="Maeda T."/>
            <person name="Shigenobu S."/>
            <person name="Koga R."/>
            <person name="Fukatsu T."/>
        </authorList>
    </citation>
    <scope>NUCLEOTIDE SEQUENCE [LARGE SCALE GENOMIC DNA]</scope>
    <source>
        <strain evidence="18">NARRFE1</strain>
    </source>
</reference>
<keyword evidence="8" id="KW-0378">Hydrolase</keyword>
<dbReference type="EC" id="3.4.16.4" evidence="14"/>
<keyword evidence="4" id="KW-0997">Cell inner membrane</keyword>
<keyword evidence="9" id="KW-0133">Cell shape</keyword>
<evidence type="ECO:0000256" key="3">
    <source>
        <dbReference type="ARBA" id="ARBA00022475"/>
    </source>
</evidence>
<evidence type="ECO:0000256" key="11">
    <source>
        <dbReference type="ARBA" id="ARBA00022989"/>
    </source>
</evidence>
<evidence type="ECO:0000256" key="8">
    <source>
        <dbReference type="ARBA" id="ARBA00022801"/>
    </source>
</evidence>
<dbReference type="RefSeq" id="WP_148708391.1">
    <property type="nucleotide sequence ID" value="NZ_AP018161.1"/>
</dbReference>
<gene>
    <name evidence="18" type="primary">mrdA</name>
    <name evidence="18" type="ORF">NARRFE1_00920</name>
</gene>
<evidence type="ECO:0000256" key="6">
    <source>
        <dbReference type="ARBA" id="ARBA00022670"/>
    </source>
</evidence>
<evidence type="ECO:0000313" key="19">
    <source>
        <dbReference type="Proteomes" id="UP000289537"/>
    </source>
</evidence>
<dbReference type="InterPro" id="IPR012338">
    <property type="entry name" value="Beta-lactam/transpept-like"/>
</dbReference>
<dbReference type="NCBIfam" id="TIGR03423">
    <property type="entry name" value="pbp2_mrdA"/>
    <property type="match status" value="1"/>
</dbReference>
<dbReference type="InterPro" id="IPR005311">
    <property type="entry name" value="PBP_dimer"/>
</dbReference>
<dbReference type="Gene3D" id="3.40.710.10">
    <property type="entry name" value="DD-peptidase/beta-lactamase superfamily"/>
    <property type="match status" value="1"/>
</dbReference>
<sequence length="612" mass="71911">MKFSEYNLYNIYEKCVNRINNIIFYVFILFLLLLIKIYNIQINNYELYNLKSYKNCTRLVYINPIRGLILDRNNKILASNKIIYNIELIPDRVNNIKKEIKKLSKIIKINKNEIKSFYNRLKKSYTSNPIIIKHKLNKSELNRFIVRKIEFPNFNINIEYKRYYPYKNLFSHIIGYVSLIDKYSLHNNKNNYNKNSYIGKMGLEKYYENILRGKFGIKEIEINNRGKFVRFKNKIMPINGNNIRTTLDFKLQNFSYNLMKKYKGSLIISDVNDGSILSMISSPSFNPNLFIYKNNSIKNLLNNKNYPILNRSIQGIYPPASTIKPYIGLLALYNNIINLNSLFYDPGWWKIPNSNNIYNDWNKNGRGWINIIKAIEESSDVYFYNIAYLIGIDKINKFMSYFGFNKKTNIDLPNEKIGILPSKEWKIKKIKKKWYIGDTISAGIGQGYFSVTPIQMLNALLILVNNGINKRLHIIKNKNIINNNNLKNIININDNIWNMIKFSMYNVAHSKNGTANSSFNNSKYKIACKTGTAQVFSLRNKKYFNNIVPKELRDHRLIIGFGPFNNPKIAIVLILENIGNEINPGDILRKIFDFILIKNNYNINNEFLQNKK</sequence>
<organism evidence="18 19">
    <name type="scientific">endosymbiont of Rhynchophorus ferrugineus</name>
    <dbReference type="NCBI Taxonomy" id="1972133"/>
    <lineage>
        <taxon>Bacteria</taxon>
        <taxon>Pseudomonadati</taxon>
        <taxon>Pseudomonadota</taxon>
        <taxon>Gammaproteobacteria</taxon>
        <taxon>Candidatus Nardonella</taxon>
    </lineage>
</organism>
<name>A0A2Z5T3R4_9GAMM</name>
<evidence type="ECO:0000256" key="14">
    <source>
        <dbReference type="NCBIfam" id="TIGR03423"/>
    </source>
</evidence>
<protein>
    <recommendedName>
        <fullName evidence="14">Penicillin-binding protein 2</fullName>
        <ecNumber evidence="14">3.4.16.4</ecNumber>
    </recommendedName>
</protein>
<dbReference type="GO" id="GO:0009252">
    <property type="term" value="P:peptidoglycan biosynthetic process"/>
    <property type="evidence" value="ECO:0007669"/>
    <property type="project" value="UniProtKB-UniRule"/>
</dbReference>
<dbReference type="OrthoDB" id="9766847at2"/>
<accession>A0A2Z5T3R4</accession>
<dbReference type="SUPFAM" id="SSF56519">
    <property type="entry name" value="Penicillin binding protein dimerisation domain"/>
    <property type="match status" value="1"/>
</dbReference>
<proteinExistence type="predicted"/>
<dbReference type="AlphaFoldDB" id="A0A2Z5T3R4"/>
<keyword evidence="10" id="KW-0573">Peptidoglycan synthesis</keyword>
<evidence type="ECO:0000256" key="1">
    <source>
        <dbReference type="ARBA" id="ARBA00004167"/>
    </source>
</evidence>
<keyword evidence="12 15" id="KW-0472">Membrane</keyword>
<keyword evidence="11 15" id="KW-1133">Transmembrane helix</keyword>
<evidence type="ECO:0000256" key="7">
    <source>
        <dbReference type="ARBA" id="ARBA00022692"/>
    </source>
</evidence>
<evidence type="ECO:0000256" key="15">
    <source>
        <dbReference type="SAM" id="Phobius"/>
    </source>
</evidence>
<dbReference type="Proteomes" id="UP000289537">
    <property type="component" value="Chromosome"/>
</dbReference>
<dbReference type="GO" id="GO:0071555">
    <property type="term" value="P:cell wall organization"/>
    <property type="evidence" value="ECO:0007669"/>
    <property type="project" value="UniProtKB-KW"/>
</dbReference>
<keyword evidence="13" id="KW-0961">Cell wall biogenesis/degradation</keyword>
<dbReference type="Pfam" id="PF00905">
    <property type="entry name" value="Transpeptidase"/>
    <property type="match status" value="1"/>
</dbReference>
<dbReference type="Gene3D" id="3.90.1310.10">
    <property type="entry name" value="Penicillin-binding protein 2a (Domain 2)"/>
    <property type="match status" value="1"/>
</dbReference>
<evidence type="ECO:0000259" key="17">
    <source>
        <dbReference type="Pfam" id="PF03717"/>
    </source>
</evidence>
<evidence type="ECO:0000256" key="4">
    <source>
        <dbReference type="ARBA" id="ARBA00022519"/>
    </source>
</evidence>
<dbReference type="InterPro" id="IPR017790">
    <property type="entry name" value="Penicillin-binding_protein_2"/>
</dbReference>
<dbReference type="GO" id="GO:0005886">
    <property type="term" value="C:plasma membrane"/>
    <property type="evidence" value="ECO:0007669"/>
    <property type="project" value="UniProtKB-SubCell"/>
</dbReference>
<keyword evidence="19" id="KW-1185">Reference proteome</keyword>
<feature type="domain" description="Penicillin-binding protein transpeptidase" evidence="16">
    <location>
        <begin position="264"/>
        <end position="579"/>
    </location>
</feature>
<dbReference type="GO" id="GO:0008658">
    <property type="term" value="F:penicillin binding"/>
    <property type="evidence" value="ECO:0007669"/>
    <property type="project" value="UniProtKB-UniRule"/>
</dbReference>
<comment type="subcellular location">
    <subcellularLocation>
        <location evidence="2">Cell membrane</location>
    </subcellularLocation>
    <subcellularLocation>
        <location evidence="1">Membrane</location>
        <topology evidence="1">Single-pass membrane protein</topology>
    </subcellularLocation>
</comment>
<dbReference type="GO" id="GO:0009002">
    <property type="term" value="F:serine-type D-Ala-D-Ala carboxypeptidase activity"/>
    <property type="evidence" value="ECO:0007669"/>
    <property type="project" value="UniProtKB-EC"/>
</dbReference>
<dbReference type="InterPro" id="IPR050515">
    <property type="entry name" value="Beta-lactam/transpept"/>
</dbReference>
<dbReference type="KEGG" id="eor:NARRFE1_00920"/>
<dbReference type="PANTHER" id="PTHR30627:SF2">
    <property type="entry name" value="PEPTIDOGLYCAN D,D-TRANSPEPTIDASE MRDA"/>
    <property type="match status" value="1"/>
</dbReference>
<evidence type="ECO:0000259" key="16">
    <source>
        <dbReference type="Pfam" id="PF00905"/>
    </source>
</evidence>
<evidence type="ECO:0000256" key="12">
    <source>
        <dbReference type="ARBA" id="ARBA00023136"/>
    </source>
</evidence>
<dbReference type="InterPro" id="IPR036138">
    <property type="entry name" value="PBP_dimer_sf"/>
</dbReference>
<dbReference type="InterPro" id="IPR001460">
    <property type="entry name" value="PCN-bd_Tpept"/>
</dbReference>
<dbReference type="EMBL" id="AP018161">
    <property type="protein sequence ID" value="BBA85041.1"/>
    <property type="molecule type" value="Genomic_DNA"/>
</dbReference>
<dbReference type="GO" id="GO:0071972">
    <property type="term" value="F:peptidoglycan L,D-transpeptidase activity"/>
    <property type="evidence" value="ECO:0007669"/>
    <property type="project" value="TreeGrafter"/>
</dbReference>
<dbReference type="SUPFAM" id="SSF56601">
    <property type="entry name" value="beta-lactamase/transpeptidase-like"/>
    <property type="match status" value="1"/>
</dbReference>
<dbReference type="PANTHER" id="PTHR30627">
    <property type="entry name" value="PEPTIDOGLYCAN D,D-TRANSPEPTIDASE"/>
    <property type="match status" value="1"/>
</dbReference>
<evidence type="ECO:0000256" key="10">
    <source>
        <dbReference type="ARBA" id="ARBA00022984"/>
    </source>
</evidence>
<evidence type="ECO:0000256" key="5">
    <source>
        <dbReference type="ARBA" id="ARBA00022645"/>
    </source>
</evidence>
<feature type="transmembrane region" description="Helical" evidence="15">
    <location>
        <begin position="21"/>
        <end position="38"/>
    </location>
</feature>
<evidence type="ECO:0000313" key="18">
    <source>
        <dbReference type="EMBL" id="BBA85041.1"/>
    </source>
</evidence>
<keyword evidence="3" id="KW-1003">Cell membrane</keyword>
<evidence type="ECO:0000256" key="2">
    <source>
        <dbReference type="ARBA" id="ARBA00004236"/>
    </source>
</evidence>
<evidence type="ECO:0000256" key="13">
    <source>
        <dbReference type="ARBA" id="ARBA00023316"/>
    </source>
</evidence>
<dbReference type="GO" id="GO:0008360">
    <property type="term" value="P:regulation of cell shape"/>
    <property type="evidence" value="ECO:0007669"/>
    <property type="project" value="UniProtKB-KW"/>
</dbReference>
<dbReference type="Pfam" id="PF03717">
    <property type="entry name" value="PBP_dimer"/>
    <property type="match status" value="1"/>
</dbReference>
<dbReference type="Gene3D" id="3.30.1390.30">
    <property type="entry name" value="Penicillin-binding protein 2a, domain 3"/>
    <property type="match status" value="1"/>
</dbReference>